<evidence type="ECO:0000256" key="3">
    <source>
        <dbReference type="ARBA" id="ARBA00023015"/>
    </source>
</evidence>
<dbReference type="GO" id="GO:0003700">
    <property type="term" value="F:DNA-binding transcription factor activity"/>
    <property type="evidence" value="ECO:0007669"/>
    <property type="project" value="InterPro"/>
</dbReference>
<protein>
    <submittedName>
        <fullName evidence="7">MarR family transcriptional regulator</fullName>
    </submittedName>
</protein>
<evidence type="ECO:0000313" key="7">
    <source>
        <dbReference type="EMBL" id="KIU30080.1"/>
    </source>
</evidence>
<dbReference type="GO" id="GO:0003677">
    <property type="term" value="F:DNA binding"/>
    <property type="evidence" value="ECO:0007669"/>
    <property type="project" value="UniProtKB-KW"/>
</dbReference>
<name>A0A0D1MCI3_9SPHN</name>
<keyword evidence="4" id="KW-0238">DNA-binding</keyword>
<dbReference type="Gene3D" id="1.10.10.10">
    <property type="entry name" value="Winged helix-like DNA-binding domain superfamily/Winged helix DNA-binding domain"/>
    <property type="match status" value="1"/>
</dbReference>
<dbReference type="SMART" id="SM00347">
    <property type="entry name" value="HTH_MARR"/>
    <property type="match status" value="1"/>
</dbReference>
<dbReference type="InterPro" id="IPR039422">
    <property type="entry name" value="MarR/SlyA-like"/>
</dbReference>
<evidence type="ECO:0000256" key="4">
    <source>
        <dbReference type="ARBA" id="ARBA00023125"/>
    </source>
</evidence>
<dbReference type="InterPro" id="IPR036388">
    <property type="entry name" value="WH-like_DNA-bd_sf"/>
</dbReference>
<dbReference type="InterPro" id="IPR036390">
    <property type="entry name" value="WH_DNA-bd_sf"/>
</dbReference>
<dbReference type="EMBL" id="JXTP01000007">
    <property type="protein sequence ID" value="KIU30080.1"/>
    <property type="molecule type" value="Genomic_DNA"/>
</dbReference>
<evidence type="ECO:0000259" key="6">
    <source>
        <dbReference type="PROSITE" id="PS50995"/>
    </source>
</evidence>
<dbReference type="PATRIC" id="fig|1549858.7.peg.1916"/>
<keyword evidence="3" id="KW-0805">Transcription regulation</keyword>
<dbReference type="FunFam" id="1.10.10.10:FF:000163">
    <property type="entry name" value="MarR family transcriptional regulator"/>
    <property type="match status" value="1"/>
</dbReference>
<gene>
    <name evidence="7" type="ORF">SR41_01290</name>
</gene>
<dbReference type="PROSITE" id="PS50995">
    <property type="entry name" value="HTH_MARR_2"/>
    <property type="match status" value="1"/>
</dbReference>
<feature type="domain" description="HTH marR-type" evidence="6">
    <location>
        <begin position="17"/>
        <end position="147"/>
    </location>
</feature>
<keyword evidence="5" id="KW-0804">Transcription</keyword>
<dbReference type="Pfam" id="PF22381">
    <property type="entry name" value="Staph_reg_Sar_Rot"/>
    <property type="match status" value="1"/>
</dbReference>
<dbReference type="GO" id="GO:0006950">
    <property type="term" value="P:response to stress"/>
    <property type="evidence" value="ECO:0007669"/>
    <property type="project" value="TreeGrafter"/>
</dbReference>
<dbReference type="InterPro" id="IPR000835">
    <property type="entry name" value="HTH_MarR-typ"/>
</dbReference>
<dbReference type="PRINTS" id="PR00598">
    <property type="entry name" value="HTHMARR"/>
</dbReference>
<evidence type="ECO:0000256" key="5">
    <source>
        <dbReference type="ARBA" id="ARBA00023163"/>
    </source>
</evidence>
<proteinExistence type="predicted"/>
<evidence type="ECO:0000313" key="8">
    <source>
        <dbReference type="Proteomes" id="UP000033203"/>
    </source>
</evidence>
<dbReference type="AlphaFoldDB" id="A0A0D1MCI3"/>
<dbReference type="PANTHER" id="PTHR33164:SF5">
    <property type="entry name" value="ORGANIC HYDROPEROXIDE RESISTANCE TRANSCRIPTIONAL REGULATOR"/>
    <property type="match status" value="1"/>
</dbReference>
<keyword evidence="2" id="KW-0963">Cytoplasm</keyword>
<organism evidence="7 8">
    <name type="scientific">Sphingomonas melonis</name>
    <dbReference type="NCBI Taxonomy" id="152682"/>
    <lineage>
        <taxon>Bacteria</taxon>
        <taxon>Pseudomonadati</taxon>
        <taxon>Pseudomonadota</taxon>
        <taxon>Alphaproteobacteria</taxon>
        <taxon>Sphingomonadales</taxon>
        <taxon>Sphingomonadaceae</taxon>
        <taxon>Sphingomonas</taxon>
    </lineage>
</organism>
<evidence type="ECO:0000256" key="1">
    <source>
        <dbReference type="ARBA" id="ARBA00004496"/>
    </source>
</evidence>
<comment type="subcellular location">
    <subcellularLocation>
        <location evidence="1">Cytoplasm</location>
    </subcellularLocation>
</comment>
<dbReference type="Proteomes" id="UP000033203">
    <property type="component" value="Unassembled WGS sequence"/>
</dbReference>
<reference evidence="7 8" key="1">
    <citation type="submission" date="2015-01" db="EMBL/GenBank/DDBJ databases">
        <title>Genome of Sphingomonas taxi strain 30a.</title>
        <authorList>
            <person name="Eevers N."/>
            <person name="Van Hamme J."/>
            <person name="Bottos E."/>
            <person name="Weyens N."/>
            <person name="Vangronsveld J."/>
        </authorList>
    </citation>
    <scope>NUCLEOTIDE SEQUENCE [LARGE SCALE GENOMIC DNA]</scope>
    <source>
        <strain evidence="7 8">30a</strain>
    </source>
</reference>
<accession>A0A0D1MCI3</accession>
<evidence type="ECO:0000256" key="2">
    <source>
        <dbReference type="ARBA" id="ARBA00022490"/>
    </source>
</evidence>
<dbReference type="PANTHER" id="PTHR33164">
    <property type="entry name" value="TRANSCRIPTIONAL REGULATOR, MARR FAMILY"/>
    <property type="match status" value="1"/>
</dbReference>
<dbReference type="SUPFAM" id="SSF46785">
    <property type="entry name" value="Winged helix' DNA-binding domain"/>
    <property type="match status" value="1"/>
</dbReference>
<sequence length="160" mass="17850">MYDLSMTMPPSHPLSLDEQLCFSLYGASIAMTRVYKPMLDRIGITYPQYLVLHALWEEDGRTIGAIAERLSLESSTITPLVKRLEGSGLVRRARDTQDERQVRVLLTEAGQGLRSEATCLAEAVFAKTGLSIDELRTLTQNVRRLQRALASEPAADAERE</sequence>
<dbReference type="GO" id="GO:0005737">
    <property type="term" value="C:cytoplasm"/>
    <property type="evidence" value="ECO:0007669"/>
    <property type="project" value="UniProtKB-SubCell"/>
</dbReference>
<comment type="caution">
    <text evidence="7">The sequence shown here is derived from an EMBL/GenBank/DDBJ whole genome shotgun (WGS) entry which is preliminary data.</text>
</comment>
<dbReference type="InterPro" id="IPR055166">
    <property type="entry name" value="Transc_reg_Sar_Rot_HTH"/>
</dbReference>